<evidence type="ECO:0000256" key="1">
    <source>
        <dbReference type="ARBA" id="ARBA00022829"/>
    </source>
</evidence>
<dbReference type="Gene3D" id="6.10.250.2410">
    <property type="match status" value="1"/>
</dbReference>
<dbReference type="PANTHER" id="PTHR33969">
    <property type="entry name" value="SEGREGATION AND CONDENSATION PROTEIN A"/>
    <property type="match status" value="1"/>
</dbReference>
<evidence type="ECO:0000256" key="3">
    <source>
        <dbReference type="HAMAP-Rule" id="MF_01805"/>
    </source>
</evidence>
<comment type="function">
    <text evidence="3">Participates in chromosomal partition during cell division. May act via the formation of a condensin-like complex containing Smc and ScpB that pull DNA away from mid-cell into both cell halves.</text>
</comment>
<dbReference type="GO" id="GO:0005737">
    <property type="term" value="C:cytoplasm"/>
    <property type="evidence" value="ECO:0007669"/>
    <property type="project" value="UniProtKB-SubCell"/>
</dbReference>
<dbReference type="GO" id="GO:0007059">
    <property type="term" value="P:chromosome segregation"/>
    <property type="evidence" value="ECO:0007669"/>
    <property type="project" value="UniProtKB-UniRule"/>
</dbReference>
<dbReference type="EMBL" id="JACHHK010000004">
    <property type="protein sequence ID" value="MBB5183283.1"/>
    <property type="molecule type" value="Genomic_DNA"/>
</dbReference>
<keyword evidence="3" id="KW-0131">Cell cycle</keyword>
<dbReference type="InterPro" id="IPR003768">
    <property type="entry name" value="ScpA"/>
</dbReference>
<comment type="similarity">
    <text evidence="3">Belongs to the ScpA family.</text>
</comment>
<proteinExistence type="inferred from homology"/>
<evidence type="ECO:0000313" key="5">
    <source>
        <dbReference type="Proteomes" id="UP000539953"/>
    </source>
</evidence>
<dbReference type="Pfam" id="PF02616">
    <property type="entry name" value="SMC_ScpA"/>
    <property type="match status" value="1"/>
</dbReference>
<comment type="subcellular location">
    <subcellularLocation>
        <location evidence="3">Cytoplasm</location>
    </subcellularLocation>
    <text evidence="3">Associated with two foci at the outer edges of the nucleoid region in young cells, and at four foci within both cell halves in older cells.</text>
</comment>
<evidence type="ECO:0000256" key="2">
    <source>
        <dbReference type="ARBA" id="ARBA00044777"/>
    </source>
</evidence>
<dbReference type="PANTHER" id="PTHR33969:SF2">
    <property type="entry name" value="SEGREGATION AND CONDENSATION PROTEIN A"/>
    <property type="match status" value="1"/>
</dbReference>
<keyword evidence="3" id="KW-0132">Cell division</keyword>
<protein>
    <recommendedName>
        <fullName evidence="2 3">Segregation and condensation protein A</fullName>
    </recommendedName>
</protein>
<keyword evidence="5" id="KW-1185">Reference proteome</keyword>
<keyword evidence="3" id="KW-0963">Cytoplasm</keyword>
<comment type="subunit">
    <text evidence="3">Component of a cohesin-like complex composed of ScpA, ScpB and the Smc homodimer, in which ScpA and ScpB bind to the head domain of Smc. The presence of the three proteins is required for the association of the complex with DNA.</text>
</comment>
<keyword evidence="1 3" id="KW-0159">Chromosome partition</keyword>
<dbReference type="RefSeq" id="WP_183328579.1">
    <property type="nucleotide sequence ID" value="NZ_JACHHK010000004.1"/>
</dbReference>
<comment type="caution">
    <text evidence="4">The sequence shown here is derived from an EMBL/GenBank/DDBJ whole genome shotgun (WGS) entry which is preliminary data.</text>
</comment>
<sequence length="244" mass="28989">MEFNVSIEQFDGPLDLMLHLIKENKLDLMDLNLDVLAEQYIDYIHQMQEMHLEIASEYLTELAGLIEYKSRKLLPREKPELEDEYEEDQREKLVRRLLEYQQFKDASQTLRTQFDRRQKQYTRPQASMVESWMQIKSDGTIEPQSVYELLKAMDRVLKRHAILQPYETKVTIKELSVEERLEQVKARMKNETQAILFETLCEDCTSLHMIIVTFLAVLDLVHQNDLICYMDENEAIWIRKGAAL</sequence>
<gene>
    <name evidence="3" type="primary">scpA</name>
    <name evidence="4" type="ORF">HNQ47_001304</name>
</gene>
<organism evidence="4 5">
    <name type="scientific">Catenisphaera adipataccumulans</name>
    <dbReference type="NCBI Taxonomy" id="700500"/>
    <lineage>
        <taxon>Bacteria</taxon>
        <taxon>Bacillati</taxon>
        <taxon>Bacillota</taxon>
        <taxon>Erysipelotrichia</taxon>
        <taxon>Erysipelotrichales</taxon>
        <taxon>Erysipelotrichaceae</taxon>
        <taxon>Catenisphaera</taxon>
    </lineage>
</organism>
<dbReference type="GO" id="GO:0051301">
    <property type="term" value="P:cell division"/>
    <property type="evidence" value="ECO:0007669"/>
    <property type="project" value="UniProtKB-KW"/>
</dbReference>
<dbReference type="HAMAP" id="MF_01805">
    <property type="entry name" value="ScpA"/>
    <property type="match status" value="1"/>
</dbReference>
<dbReference type="GO" id="GO:0006260">
    <property type="term" value="P:DNA replication"/>
    <property type="evidence" value="ECO:0007669"/>
    <property type="project" value="UniProtKB-UniRule"/>
</dbReference>
<evidence type="ECO:0000313" key="4">
    <source>
        <dbReference type="EMBL" id="MBB5183283.1"/>
    </source>
</evidence>
<reference evidence="4 5" key="1">
    <citation type="submission" date="2020-08" db="EMBL/GenBank/DDBJ databases">
        <title>Genomic Encyclopedia of Type Strains, Phase IV (KMG-IV): sequencing the most valuable type-strain genomes for metagenomic binning, comparative biology and taxonomic classification.</title>
        <authorList>
            <person name="Goeker M."/>
        </authorList>
    </citation>
    <scope>NUCLEOTIDE SEQUENCE [LARGE SCALE GENOMIC DNA]</scope>
    <source>
        <strain evidence="4 5">DSM 25799</strain>
    </source>
</reference>
<name>A0A7W8CX91_9FIRM</name>
<accession>A0A7W8CX91</accession>
<dbReference type="AlphaFoldDB" id="A0A7W8CX91"/>
<dbReference type="Proteomes" id="UP000539953">
    <property type="component" value="Unassembled WGS sequence"/>
</dbReference>